<dbReference type="Gene3D" id="2.60.200.20">
    <property type="match status" value="1"/>
</dbReference>
<dbReference type="RefSeq" id="WP_252591645.1">
    <property type="nucleotide sequence ID" value="NZ_CP099489.1"/>
</dbReference>
<organism evidence="9 10">
    <name type="scientific">Ornithinimicrobium faecis</name>
    <dbReference type="NCBI Taxonomy" id="2934158"/>
    <lineage>
        <taxon>Bacteria</taxon>
        <taxon>Bacillati</taxon>
        <taxon>Actinomycetota</taxon>
        <taxon>Actinomycetes</taxon>
        <taxon>Micrococcales</taxon>
        <taxon>Ornithinimicrobiaceae</taxon>
        <taxon>Ornithinimicrobium</taxon>
    </lineage>
</organism>
<evidence type="ECO:0000256" key="3">
    <source>
        <dbReference type="ARBA" id="ARBA00022840"/>
    </source>
</evidence>
<keyword evidence="3 4" id="KW-0067">ATP-binding</keyword>
<evidence type="ECO:0000256" key="1">
    <source>
        <dbReference type="ARBA" id="ARBA00022553"/>
    </source>
</evidence>
<dbReference type="InterPro" id="IPR032030">
    <property type="entry name" value="YscD_cytoplasmic_dom"/>
</dbReference>
<evidence type="ECO:0000313" key="9">
    <source>
        <dbReference type="EMBL" id="USQ78850.1"/>
    </source>
</evidence>
<dbReference type="InterPro" id="IPR000253">
    <property type="entry name" value="FHA_dom"/>
</dbReference>
<dbReference type="Gene3D" id="3.40.50.300">
    <property type="entry name" value="P-loop containing nucleotide triphosphate hydrolases"/>
    <property type="match status" value="3"/>
</dbReference>
<dbReference type="EMBL" id="CP099489">
    <property type="protein sequence ID" value="USQ78850.1"/>
    <property type="molecule type" value="Genomic_DNA"/>
</dbReference>
<evidence type="ECO:0000256" key="2">
    <source>
        <dbReference type="ARBA" id="ARBA00022741"/>
    </source>
</evidence>
<feature type="transmembrane region" description="Helical" evidence="6">
    <location>
        <begin position="229"/>
        <end position="262"/>
    </location>
</feature>
<feature type="compositionally biased region" description="Low complexity" evidence="5">
    <location>
        <begin position="808"/>
        <end position="820"/>
    </location>
</feature>
<keyword evidence="6" id="KW-0812">Transmembrane</keyword>
<dbReference type="PANTHER" id="PTHR22683:SF1">
    <property type="entry name" value="TYPE VII SECRETION SYSTEM PROTEIN ESSC"/>
    <property type="match status" value="1"/>
</dbReference>
<evidence type="ECO:0000256" key="5">
    <source>
        <dbReference type="SAM" id="MobiDB-lite"/>
    </source>
</evidence>
<dbReference type="InterPro" id="IPR050206">
    <property type="entry name" value="FtsK/SpoIIIE/SftA"/>
</dbReference>
<dbReference type="CDD" id="cd01127">
    <property type="entry name" value="TrwB_TraG_TraD_VirD4"/>
    <property type="match status" value="1"/>
</dbReference>
<keyword evidence="6" id="KW-0472">Membrane</keyword>
<dbReference type="CDD" id="cd00060">
    <property type="entry name" value="FHA"/>
    <property type="match status" value="1"/>
</dbReference>
<dbReference type="PROSITE" id="PS50901">
    <property type="entry name" value="FTSK"/>
    <property type="match status" value="2"/>
</dbReference>
<dbReference type="SUPFAM" id="SSF52540">
    <property type="entry name" value="P-loop containing nucleoside triphosphate hydrolases"/>
    <property type="match status" value="3"/>
</dbReference>
<evidence type="ECO:0000256" key="6">
    <source>
        <dbReference type="SAM" id="Phobius"/>
    </source>
</evidence>
<dbReference type="PROSITE" id="PS50006">
    <property type="entry name" value="FHA_DOMAIN"/>
    <property type="match status" value="1"/>
</dbReference>
<gene>
    <name evidence="9" type="ORF">NF556_14615</name>
</gene>
<feature type="domain" description="FHA" evidence="7">
    <location>
        <begin position="105"/>
        <end position="154"/>
    </location>
</feature>
<keyword evidence="6" id="KW-1133">Transmembrane helix</keyword>
<dbReference type="Pfam" id="PF16697">
    <property type="entry name" value="Yop-YscD_cpl"/>
    <property type="match status" value="1"/>
</dbReference>
<protein>
    <submittedName>
        <fullName evidence="9">FtsK/SpoIIIE domain-containing protein</fullName>
    </submittedName>
</protein>
<keyword evidence="2 4" id="KW-0547">Nucleotide-binding</keyword>
<evidence type="ECO:0000259" key="8">
    <source>
        <dbReference type="PROSITE" id="PS50901"/>
    </source>
</evidence>
<dbReference type="InterPro" id="IPR003593">
    <property type="entry name" value="AAA+_ATPase"/>
</dbReference>
<feature type="domain" description="FtsK" evidence="8">
    <location>
        <begin position="587"/>
        <end position="775"/>
    </location>
</feature>
<name>A0ABY4YQ00_9MICO</name>
<dbReference type="Pfam" id="PF01580">
    <property type="entry name" value="FtsK_SpoIIIE"/>
    <property type="match status" value="2"/>
</dbReference>
<proteinExistence type="predicted"/>
<dbReference type="InterPro" id="IPR008984">
    <property type="entry name" value="SMAD_FHA_dom_sf"/>
</dbReference>
<feature type="region of interest" description="Disordered" evidence="5">
    <location>
        <begin position="833"/>
        <end position="852"/>
    </location>
</feature>
<dbReference type="InterPro" id="IPR002543">
    <property type="entry name" value="FtsK_dom"/>
</dbReference>
<reference evidence="9" key="1">
    <citation type="submission" date="2022-06" db="EMBL/GenBank/DDBJ databases">
        <title>Ornithinimicrobium HY1793.</title>
        <authorList>
            <person name="Huang Y."/>
        </authorList>
    </citation>
    <scope>NUCLEOTIDE SEQUENCE</scope>
    <source>
        <strain evidence="9">HY1793</strain>
    </source>
</reference>
<dbReference type="SMART" id="SM00382">
    <property type="entry name" value="AAA"/>
    <property type="match status" value="3"/>
</dbReference>
<keyword evidence="1" id="KW-0597">Phosphoprotein</keyword>
<dbReference type="PANTHER" id="PTHR22683">
    <property type="entry name" value="SPORULATION PROTEIN RELATED"/>
    <property type="match status" value="1"/>
</dbReference>
<feature type="region of interest" description="Disordered" evidence="5">
    <location>
        <begin position="801"/>
        <end position="823"/>
    </location>
</feature>
<feature type="binding site" evidence="4">
    <location>
        <begin position="932"/>
        <end position="939"/>
    </location>
    <ligand>
        <name>ATP</name>
        <dbReference type="ChEBI" id="CHEBI:30616"/>
    </ligand>
</feature>
<dbReference type="Proteomes" id="UP001056455">
    <property type="component" value="Chromosome"/>
</dbReference>
<keyword evidence="10" id="KW-1185">Reference proteome</keyword>
<feature type="binding site" evidence="4">
    <location>
        <begin position="605"/>
        <end position="612"/>
    </location>
    <ligand>
        <name>ATP</name>
        <dbReference type="ChEBI" id="CHEBI:30616"/>
    </ligand>
</feature>
<evidence type="ECO:0000256" key="4">
    <source>
        <dbReference type="PROSITE-ProRule" id="PRU00289"/>
    </source>
</evidence>
<sequence>MELRISVGDRRHVRTVGVRARAGAPWGPVATTLGLHTDMVAEGSGQALLLTDEAVLGDPPLIHGVTLRPKIAGEVSDSTWAPVAVWVIGGPDAGGAFPLRTGGRLTIGRGSWCDVMIDDPGLSRHHLTLSTTRHGILIEDGMSTNGTLLDESLVEEPTIWTPGVPLRAGASTLALVPTVATLPRSAADGQGRLVVAPRHQVPPSIAPVELDHPVRATPTAPVAPGALGWLIPLGVSVLLAVVLSMPALLLFGLMAPAMALGSHVGERRRYRRECLASEETHRRALAAVQDVGRHAVAVELRARHERAPDLARLIQDAHQAGPLLWSRPSDNLICRLGAGKQSTTVTIGGVPEVAPLVPIEIDLRHGLSLVGSAAQTRALARSVLLQLAMLHAPSELSLDLAAPSCAGAFAASRAHWDWMAWLPHASPGLHSRAQIQVHDLIDTTEPSDIIPQARPTDADTGTGHRAFGSLTEAEQNEPKVIPIVLCHNESQAAESSIVVAVNGPTLQVSTSSGPLTCTPDLLSAVRTHRTARLLAPLSDGSRDDGPGSVPLRVDLTTIVPPISADALADHWRAEPRSTRFALGRDATSTVALDLAADGPHALVAGTTGSGKSELLRTLVTSLALVNRPDELVMVLVDYKGGSAFAEAAALPHVVGVITDLDPHLADRALTSLTAELKRREHILADAGVPDLPAYQALNPREPMPRLVLVIDEFRALAEELPDFLDGLVRIAALGRSLGVHLVLATQRPGGVVSADVRANVNLRIALRVRDGSDSYDVIDSQAAADLPEGVPGRALIRTGADAPRTVQVASSSTPAATASADDAESVSIIPVHDLWSPDRHPTPEAPEDDGTSTLARATAATTQAATAVGATPPPSPWLPALPEFVPLADLPADGEPAGWGGLPLMLTDLPAQQLQPVHCWHPLVDGHLGLAGAARSGRSTVARSILAGLLARPPGDAHIYAFDLAGSLGTLFQAPQVGAVLAAPDVVRGCRVIAHLARVVTERQQALAADGYTSLAEQRASATHPWPLVVLVIDGWARFTEIYGESERGRPLEQVLQILREGLAVGVVAVVTGDRSLLAGRIAPLLGEMWSLRLTDPADLLMAGLTKSQVPGRMPPGRAVRLRDAVVGQVAVVGSGADGSEQVAALSQMVARVSSVPPGTGPRVFRALPRTVDLDTLDPAGAAGLVLGVGGDAAEPCELPLPATGVGALGIVGPPGSGRTTTLHTLEHAARSRGWSVVVLDEALIRDTTALERQLQESQDGTLVTVDGFESLSTNGVEDVLLSWLDTPRSHEHPRERLVAVTGEPDDLGGFRGLAARVARGRTGIILQPESAADGAGFGAAVPTGDERLPGRGVLVARGACTAIQVARPGP</sequence>
<evidence type="ECO:0000313" key="10">
    <source>
        <dbReference type="Proteomes" id="UP001056455"/>
    </source>
</evidence>
<dbReference type="SUPFAM" id="SSF49879">
    <property type="entry name" value="SMAD/FHA domain"/>
    <property type="match status" value="1"/>
</dbReference>
<dbReference type="InterPro" id="IPR027417">
    <property type="entry name" value="P-loop_NTPase"/>
</dbReference>
<accession>A0ABY4YQ00</accession>
<dbReference type="SMART" id="SM00240">
    <property type="entry name" value="FHA"/>
    <property type="match status" value="1"/>
</dbReference>
<feature type="domain" description="FtsK" evidence="8">
    <location>
        <begin position="901"/>
        <end position="1111"/>
    </location>
</feature>
<evidence type="ECO:0000259" key="7">
    <source>
        <dbReference type="PROSITE" id="PS50006"/>
    </source>
</evidence>